<dbReference type="PANTHER" id="PTHR10773:SF19">
    <property type="match status" value="1"/>
</dbReference>
<accession>A0A1B6CT33</accession>
<protein>
    <submittedName>
        <fullName evidence="1">Uncharacterized protein</fullName>
    </submittedName>
</protein>
<evidence type="ECO:0000313" key="1">
    <source>
        <dbReference type="EMBL" id="JAS16588.1"/>
    </source>
</evidence>
<dbReference type="AlphaFoldDB" id="A0A1B6CT33"/>
<reference evidence="1" key="1">
    <citation type="submission" date="2015-12" db="EMBL/GenBank/DDBJ databases">
        <title>De novo transcriptome assembly of four potential Pierce s Disease insect vectors from Arizona vineyards.</title>
        <authorList>
            <person name="Tassone E.E."/>
        </authorList>
    </citation>
    <scope>NUCLEOTIDE SEQUENCE</scope>
</reference>
<sequence>MASENEDTDPINQNLLHWSKRDRRENKKLRNSGLEYISRSGKTIAAKTQPDQLCNCPQKCGDRIPREVKDHLFANFYQIGDHVRQNLFLQSHIEMRSVQKRLWTEEKRIGGRLQRRVSCKYRVPIEIPKQSNIEQTNQLLLAALQTPQNEKLKPPKENETKTVEVCQKAFMNMYAITEKRVRLQREKLILKSRHEAEEKRIEAEEMQTSMSVARDLVAGARPLLINQSDNTLVESLPNHLLSSIDHDIAVVNNFFRHQLWKPEYIGFSRNLIANANNSAVTLID</sequence>
<name>A0A1B6CT33_9HEMI</name>
<proteinExistence type="predicted"/>
<dbReference type="EMBL" id="GEDC01020710">
    <property type="protein sequence ID" value="JAS16588.1"/>
    <property type="molecule type" value="Transcribed_RNA"/>
</dbReference>
<organism evidence="1">
    <name type="scientific">Clastoptera arizonana</name>
    <name type="common">Arizona spittle bug</name>
    <dbReference type="NCBI Taxonomy" id="38151"/>
    <lineage>
        <taxon>Eukaryota</taxon>
        <taxon>Metazoa</taxon>
        <taxon>Ecdysozoa</taxon>
        <taxon>Arthropoda</taxon>
        <taxon>Hexapoda</taxon>
        <taxon>Insecta</taxon>
        <taxon>Pterygota</taxon>
        <taxon>Neoptera</taxon>
        <taxon>Paraneoptera</taxon>
        <taxon>Hemiptera</taxon>
        <taxon>Auchenorrhyncha</taxon>
        <taxon>Cercopoidea</taxon>
        <taxon>Clastopteridae</taxon>
        <taxon>Clastoptera</taxon>
    </lineage>
</organism>
<dbReference type="PANTHER" id="PTHR10773">
    <property type="entry name" value="DNA-DIRECTED RNA POLYMERASES I, II, AND III SUBUNIT RPABC2"/>
    <property type="match status" value="1"/>
</dbReference>
<gene>
    <name evidence="1" type="ORF">g.44228</name>
</gene>